<organism evidence="1 2">
    <name type="scientific">Robertmurraya siralis</name>
    <dbReference type="NCBI Taxonomy" id="77777"/>
    <lineage>
        <taxon>Bacteria</taxon>
        <taxon>Bacillati</taxon>
        <taxon>Bacillota</taxon>
        <taxon>Bacilli</taxon>
        <taxon>Bacillales</taxon>
        <taxon>Bacillaceae</taxon>
        <taxon>Robertmurraya</taxon>
    </lineage>
</organism>
<dbReference type="RefSeq" id="WP_212933468.1">
    <property type="nucleotide sequence ID" value="NZ_BORC01000002.1"/>
</dbReference>
<protein>
    <recommendedName>
        <fullName evidence="3">DUF3221 domain-containing protein</fullName>
    </recommendedName>
</protein>
<dbReference type="InterPro" id="IPR021598">
    <property type="entry name" value="DUF3221"/>
</dbReference>
<gene>
    <name evidence="1" type="ORF">J27TS8_16420</name>
</gene>
<evidence type="ECO:0000313" key="2">
    <source>
        <dbReference type="Proteomes" id="UP000682111"/>
    </source>
</evidence>
<comment type="caution">
    <text evidence="1">The sequence shown here is derived from an EMBL/GenBank/DDBJ whole genome shotgun (WGS) entry which is preliminary data.</text>
</comment>
<evidence type="ECO:0008006" key="3">
    <source>
        <dbReference type="Google" id="ProtNLM"/>
    </source>
</evidence>
<dbReference type="AlphaFoldDB" id="A0A919WH49"/>
<evidence type="ECO:0000313" key="1">
    <source>
        <dbReference type="EMBL" id="GIN61649.1"/>
    </source>
</evidence>
<proteinExistence type="predicted"/>
<accession>A0A919WH49</accession>
<sequence>MKKKIFIILFALILLSVPFIWVFKFQSIEEGYVIRTGADTLWVVNEKPKNLKGKSTEEISQMYRFKGTIYTIPLTNKLLKNEYNIGQKVRIYYDGKRYLSAPGRAENTSFIIKLKE</sequence>
<dbReference type="Pfam" id="PF11518">
    <property type="entry name" value="DUF3221"/>
    <property type="match status" value="1"/>
</dbReference>
<dbReference type="Proteomes" id="UP000682111">
    <property type="component" value="Unassembled WGS sequence"/>
</dbReference>
<name>A0A919WH49_9BACI</name>
<keyword evidence="2" id="KW-1185">Reference proteome</keyword>
<dbReference type="EMBL" id="BORC01000002">
    <property type="protein sequence ID" value="GIN61649.1"/>
    <property type="molecule type" value="Genomic_DNA"/>
</dbReference>
<reference evidence="1" key="1">
    <citation type="submission" date="2021-03" db="EMBL/GenBank/DDBJ databases">
        <title>Antimicrobial resistance genes in bacteria isolated from Japanese honey, and their potential for conferring macrolide and lincosamide resistance in the American foulbrood pathogen Paenibacillus larvae.</title>
        <authorList>
            <person name="Okamoto M."/>
            <person name="Kumagai M."/>
            <person name="Kanamori H."/>
            <person name="Takamatsu D."/>
        </authorList>
    </citation>
    <scope>NUCLEOTIDE SEQUENCE</scope>
    <source>
        <strain evidence="1">J27TS8</strain>
    </source>
</reference>